<dbReference type="GO" id="GO:0003899">
    <property type="term" value="F:DNA-directed RNA polymerase activity"/>
    <property type="evidence" value="ECO:0007669"/>
    <property type="project" value="UniProtKB-EC"/>
</dbReference>
<dbReference type="Pfam" id="PF04560">
    <property type="entry name" value="RNA_pol_Rpb2_7"/>
    <property type="match status" value="1"/>
</dbReference>
<evidence type="ECO:0000256" key="4">
    <source>
        <dbReference type="ARBA" id="ARBA00022679"/>
    </source>
</evidence>
<dbReference type="GO" id="GO:0000428">
    <property type="term" value="C:DNA-directed RNA polymerase complex"/>
    <property type="evidence" value="ECO:0007669"/>
    <property type="project" value="UniProtKB-KW"/>
</dbReference>
<comment type="similarity">
    <text evidence="1">Belongs to the RNA polymerase beta chain family.</text>
</comment>
<dbReference type="InterPro" id="IPR007641">
    <property type="entry name" value="RNA_pol_Rpb2_7"/>
</dbReference>
<sequence>MERDCLIGYGAGSLLKERLMFASDVYKIFVCKKCGIIGYKNCCTICNANEISPIEIPYAAKLLFQELMAMNVLPKIILKDK</sequence>
<gene>
    <name evidence="8" type="primary">RPC2</name>
    <name evidence="8" type="ORF">A0H76_2460</name>
</gene>
<protein>
    <recommendedName>
        <fullName evidence="2">DNA-directed RNA polymerase</fullName>
        <ecNumber evidence="2">2.7.7.6</ecNumber>
    </recommendedName>
</protein>
<evidence type="ECO:0000313" key="9">
    <source>
        <dbReference type="Proteomes" id="UP000192501"/>
    </source>
</evidence>
<keyword evidence="4" id="KW-0808">Transferase</keyword>
<dbReference type="EMBL" id="LTAI01000668">
    <property type="protein sequence ID" value="ORD98451.1"/>
    <property type="molecule type" value="Genomic_DNA"/>
</dbReference>
<dbReference type="GO" id="GO:0006351">
    <property type="term" value="P:DNA-templated transcription"/>
    <property type="evidence" value="ECO:0007669"/>
    <property type="project" value="InterPro"/>
</dbReference>
<name>A0A1X0QF82_9MICR</name>
<evidence type="ECO:0000256" key="5">
    <source>
        <dbReference type="ARBA" id="ARBA00022695"/>
    </source>
</evidence>
<proteinExistence type="inferred from homology"/>
<keyword evidence="3" id="KW-0240">DNA-directed RNA polymerase</keyword>
<evidence type="ECO:0000256" key="1">
    <source>
        <dbReference type="ARBA" id="ARBA00006835"/>
    </source>
</evidence>
<evidence type="ECO:0000256" key="2">
    <source>
        <dbReference type="ARBA" id="ARBA00012418"/>
    </source>
</evidence>
<dbReference type="GO" id="GO:0003677">
    <property type="term" value="F:DNA binding"/>
    <property type="evidence" value="ECO:0007669"/>
    <property type="project" value="InterPro"/>
</dbReference>
<dbReference type="SUPFAM" id="SSF64484">
    <property type="entry name" value="beta and beta-prime subunits of DNA dependent RNA-polymerase"/>
    <property type="match status" value="1"/>
</dbReference>
<dbReference type="PANTHER" id="PTHR20856">
    <property type="entry name" value="DNA-DIRECTED RNA POLYMERASE I SUBUNIT 2"/>
    <property type="match status" value="1"/>
</dbReference>
<dbReference type="Gene3D" id="3.90.1800.10">
    <property type="entry name" value="RNA polymerase alpha subunit dimerisation domain"/>
    <property type="match status" value="1"/>
</dbReference>
<dbReference type="AlphaFoldDB" id="A0A1X0QF82"/>
<keyword evidence="5" id="KW-0548">Nucleotidyltransferase</keyword>
<evidence type="ECO:0000259" key="7">
    <source>
        <dbReference type="Pfam" id="PF04560"/>
    </source>
</evidence>
<dbReference type="EC" id="2.7.7.6" evidence="2"/>
<evidence type="ECO:0000313" key="8">
    <source>
        <dbReference type="EMBL" id="ORD98451.1"/>
    </source>
</evidence>
<reference evidence="8 9" key="1">
    <citation type="journal article" date="2017" name="Environ. Microbiol.">
        <title>Decay of the glycolytic pathway and adaptation to intranuclear parasitism within Enterocytozoonidae microsporidia.</title>
        <authorList>
            <person name="Wiredu Boakye D."/>
            <person name="Jaroenlak P."/>
            <person name="Prachumwat A."/>
            <person name="Williams T.A."/>
            <person name="Bateman K.S."/>
            <person name="Itsathitphaisarn O."/>
            <person name="Sritunyalucksana K."/>
            <person name="Paszkiewicz K.H."/>
            <person name="Moore K.A."/>
            <person name="Stentiford G.D."/>
            <person name="Williams B.A."/>
        </authorList>
    </citation>
    <scope>NUCLEOTIDE SEQUENCE [LARGE SCALE GENOMIC DNA]</scope>
    <source>
        <strain evidence="9">canceri</strain>
    </source>
</reference>
<evidence type="ECO:0000256" key="6">
    <source>
        <dbReference type="ARBA" id="ARBA00023163"/>
    </source>
</evidence>
<dbReference type="VEuPathDB" id="MicrosporidiaDB:HERIO_241"/>
<accession>A0A1X0QF82</accession>
<keyword evidence="6" id="KW-0804">Transcription</keyword>
<dbReference type="VEuPathDB" id="MicrosporidiaDB:A0H76_2460"/>
<dbReference type="Proteomes" id="UP000192501">
    <property type="component" value="Unassembled WGS sequence"/>
</dbReference>
<comment type="caution">
    <text evidence="8">The sequence shown here is derived from an EMBL/GenBank/DDBJ whole genome shotgun (WGS) entry which is preliminary data.</text>
</comment>
<dbReference type="GO" id="GO:0032549">
    <property type="term" value="F:ribonucleoside binding"/>
    <property type="evidence" value="ECO:0007669"/>
    <property type="project" value="InterPro"/>
</dbReference>
<dbReference type="InterPro" id="IPR015712">
    <property type="entry name" value="DNA-dir_RNA_pol_su2"/>
</dbReference>
<feature type="domain" description="RNA polymerase Rpb2" evidence="7">
    <location>
        <begin position="1"/>
        <end position="78"/>
    </location>
</feature>
<organism evidence="8 9">
    <name type="scientific">Hepatospora eriocheir</name>
    <dbReference type="NCBI Taxonomy" id="1081669"/>
    <lineage>
        <taxon>Eukaryota</taxon>
        <taxon>Fungi</taxon>
        <taxon>Fungi incertae sedis</taxon>
        <taxon>Microsporidia</taxon>
        <taxon>Hepatosporidae</taxon>
        <taxon>Hepatospora</taxon>
    </lineage>
</organism>
<evidence type="ECO:0000256" key="3">
    <source>
        <dbReference type="ARBA" id="ARBA00022478"/>
    </source>
</evidence>